<evidence type="ECO:0000313" key="2">
    <source>
        <dbReference type="Proteomes" id="UP001222325"/>
    </source>
</evidence>
<protein>
    <submittedName>
        <fullName evidence="1">Uncharacterized protein</fullName>
    </submittedName>
</protein>
<dbReference type="EMBL" id="JARJCN010000006">
    <property type="protein sequence ID" value="KAJ7100172.1"/>
    <property type="molecule type" value="Genomic_DNA"/>
</dbReference>
<dbReference type="Proteomes" id="UP001222325">
    <property type="component" value="Unassembled WGS sequence"/>
</dbReference>
<gene>
    <name evidence="1" type="ORF">B0H15DRAFT_818991</name>
</gene>
<accession>A0AAD6UEV2</accession>
<reference evidence="1" key="1">
    <citation type="submission" date="2023-03" db="EMBL/GenBank/DDBJ databases">
        <title>Massive genome expansion in bonnet fungi (Mycena s.s.) driven by repeated elements and novel gene families across ecological guilds.</title>
        <authorList>
            <consortium name="Lawrence Berkeley National Laboratory"/>
            <person name="Harder C.B."/>
            <person name="Miyauchi S."/>
            <person name="Viragh M."/>
            <person name="Kuo A."/>
            <person name="Thoen E."/>
            <person name="Andreopoulos B."/>
            <person name="Lu D."/>
            <person name="Skrede I."/>
            <person name="Drula E."/>
            <person name="Henrissat B."/>
            <person name="Morin E."/>
            <person name="Kohler A."/>
            <person name="Barry K."/>
            <person name="LaButti K."/>
            <person name="Morin E."/>
            <person name="Salamov A."/>
            <person name="Lipzen A."/>
            <person name="Mereny Z."/>
            <person name="Hegedus B."/>
            <person name="Baldrian P."/>
            <person name="Stursova M."/>
            <person name="Weitz H."/>
            <person name="Taylor A."/>
            <person name="Grigoriev I.V."/>
            <person name="Nagy L.G."/>
            <person name="Martin F."/>
            <person name="Kauserud H."/>
        </authorList>
    </citation>
    <scope>NUCLEOTIDE SEQUENCE</scope>
    <source>
        <strain evidence="1">CBHHK173m</strain>
    </source>
</reference>
<comment type="caution">
    <text evidence="1">The sequence shown here is derived from an EMBL/GenBank/DDBJ whole genome shotgun (WGS) entry which is preliminary data.</text>
</comment>
<evidence type="ECO:0000313" key="1">
    <source>
        <dbReference type="EMBL" id="KAJ7100172.1"/>
    </source>
</evidence>
<name>A0AAD6UEV2_9AGAR</name>
<sequence length="470" mass="53248">MTIFKDVVELLRAFGKAHGSANPPASLPIGELSRSAPIRGSSEGEDVVSRISLPPEIWRVIIAFAIRLNGRNAIRLDNPFLPIESSSVDEPGMRQDRATLPLVCRSWRAMTSQIIPEYLMICSIPQLRAIVDKFEECRDGSLLFQGEWVQRIDFQIPEPLTNSPDLIPRLLRRTPNLVIYVNKMGSDYRPETQTPPAVLEALAKYCGPSLRRIEWSYPGEAPAWYDLANLCYHAPNLCTLRLTWIFSYQKSFPKPLELPLLETISLGLIPDPVDSIVQLPRTWDPLLINLAAHPETLPALNRVELDLFPTDLTFFHAHGAKIRMFRTTNWTVPPMLPHALPLLPNLESLILTQSTEYVTLPPAHPTLRRICIAPLMENDIEVPPRMFATAVLVPLESVLLSIDSTKLPRLEEVRLRNRGILVHVLDEPAWLQKWAKRWQFRGVRFCDLQGRSFDEVADPDNDSLLNAVRG</sequence>
<proteinExistence type="predicted"/>
<keyword evidence="2" id="KW-1185">Reference proteome</keyword>
<organism evidence="1 2">
    <name type="scientific">Mycena belliarum</name>
    <dbReference type="NCBI Taxonomy" id="1033014"/>
    <lineage>
        <taxon>Eukaryota</taxon>
        <taxon>Fungi</taxon>
        <taxon>Dikarya</taxon>
        <taxon>Basidiomycota</taxon>
        <taxon>Agaricomycotina</taxon>
        <taxon>Agaricomycetes</taxon>
        <taxon>Agaricomycetidae</taxon>
        <taxon>Agaricales</taxon>
        <taxon>Marasmiineae</taxon>
        <taxon>Mycenaceae</taxon>
        <taxon>Mycena</taxon>
    </lineage>
</organism>
<dbReference type="AlphaFoldDB" id="A0AAD6UEV2"/>